<evidence type="ECO:0000256" key="5">
    <source>
        <dbReference type="ARBA" id="ARBA00022729"/>
    </source>
</evidence>
<keyword evidence="5" id="KW-0732">Signal</keyword>
<evidence type="ECO:0000256" key="6">
    <source>
        <dbReference type="ARBA" id="ARBA00022777"/>
    </source>
</evidence>
<dbReference type="InterPro" id="IPR036890">
    <property type="entry name" value="HATPase_C_sf"/>
</dbReference>
<dbReference type="AlphaFoldDB" id="A0A1X7FK66"/>
<dbReference type="EC" id="2.7.13.3" evidence="2"/>
<evidence type="ECO:0000256" key="10">
    <source>
        <dbReference type="ARBA" id="ARBA00070152"/>
    </source>
</evidence>
<gene>
    <name evidence="14" type="ORF">SAMN06295900_109141</name>
</gene>
<dbReference type="InterPro" id="IPR035965">
    <property type="entry name" value="PAS-like_dom_sf"/>
</dbReference>
<feature type="modified residue" description="4-aspartylphosphate" evidence="11">
    <location>
        <position position="975"/>
    </location>
</feature>
<dbReference type="PROSITE" id="PS50110">
    <property type="entry name" value="RESPONSE_REGULATORY"/>
    <property type="match status" value="1"/>
</dbReference>
<dbReference type="InterPro" id="IPR005467">
    <property type="entry name" value="His_kinase_dom"/>
</dbReference>
<evidence type="ECO:0000259" key="12">
    <source>
        <dbReference type="PROSITE" id="PS50109"/>
    </source>
</evidence>
<protein>
    <recommendedName>
        <fullName evidence="10">Virulence sensor protein BvgS</fullName>
        <ecNumber evidence="2">2.7.13.3</ecNumber>
    </recommendedName>
</protein>
<keyword evidence="4" id="KW-0808">Transferase</keyword>
<dbReference type="CDD" id="cd16922">
    <property type="entry name" value="HATPase_EvgS-ArcB-TorS-like"/>
    <property type="match status" value="1"/>
</dbReference>
<dbReference type="Gene3D" id="1.10.287.130">
    <property type="match status" value="1"/>
</dbReference>
<proteinExistence type="predicted"/>
<dbReference type="SMART" id="SM00387">
    <property type="entry name" value="HATPase_c"/>
    <property type="match status" value="1"/>
</dbReference>
<dbReference type="InterPro" id="IPR003594">
    <property type="entry name" value="HATPase_dom"/>
</dbReference>
<dbReference type="SUPFAM" id="SSF47384">
    <property type="entry name" value="Homodimeric domain of signal transducing histidine kinase"/>
    <property type="match status" value="1"/>
</dbReference>
<evidence type="ECO:0000256" key="4">
    <source>
        <dbReference type="ARBA" id="ARBA00022679"/>
    </source>
</evidence>
<dbReference type="InterPro" id="IPR011006">
    <property type="entry name" value="CheY-like_superfamily"/>
</dbReference>
<evidence type="ECO:0000256" key="9">
    <source>
        <dbReference type="ARBA" id="ARBA00058004"/>
    </source>
</evidence>
<dbReference type="CDD" id="cd00082">
    <property type="entry name" value="HisKA"/>
    <property type="match status" value="1"/>
</dbReference>
<dbReference type="EMBL" id="FXAH01000009">
    <property type="protein sequence ID" value="SMF53682.1"/>
    <property type="molecule type" value="Genomic_DNA"/>
</dbReference>
<dbReference type="STRING" id="28094.SAMN06295900_109141"/>
<evidence type="ECO:0000313" key="14">
    <source>
        <dbReference type="EMBL" id="SMF53682.1"/>
    </source>
</evidence>
<dbReference type="Gene3D" id="3.30.565.10">
    <property type="entry name" value="Histidine kinase-like ATPase, C-terminal domain"/>
    <property type="match status" value="1"/>
</dbReference>
<dbReference type="SUPFAM" id="SSF55874">
    <property type="entry name" value="ATPase domain of HSP90 chaperone/DNA topoisomerase II/histidine kinase"/>
    <property type="match status" value="1"/>
</dbReference>
<dbReference type="InterPro" id="IPR001789">
    <property type="entry name" value="Sig_transdc_resp-reg_receiver"/>
</dbReference>
<dbReference type="SUPFAM" id="SSF55785">
    <property type="entry name" value="PYP-like sensor domain (PAS domain)"/>
    <property type="match status" value="1"/>
</dbReference>
<dbReference type="SMART" id="SM00448">
    <property type="entry name" value="REC"/>
    <property type="match status" value="1"/>
</dbReference>
<dbReference type="CDD" id="cd17546">
    <property type="entry name" value="REC_hyHK_CKI1_RcsC-like"/>
    <property type="match status" value="1"/>
</dbReference>
<dbReference type="OrthoDB" id="9796305at2"/>
<evidence type="ECO:0000256" key="8">
    <source>
        <dbReference type="ARBA" id="ARBA00023026"/>
    </source>
</evidence>
<evidence type="ECO:0000256" key="7">
    <source>
        <dbReference type="ARBA" id="ARBA00023012"/>
    </source>
</evidence>
<dbReference type="PROSITE" id="PS50109">
    <property type="entry name" value="HIS_KIN"/>
    <property type="match status" value="1"/>
</dbReference>
<organism evidence="14 15">
    <name type="scientific">Trinickia caryophylli</name>
    <name type="common">Paraburkholderia caryophylli</name>
    <dbReference type="NCBI Taxonomy" id="28094"/>
    <lineage>
        <taxon>Bacteria</taxon>
        <taxon>Pseudomonadati</taxon>
        <taxon>Pseudomonadota</taxon>
        <taxon>Betaproteobacteria</taxon>
        <taxon>Burkholderiales</taxon>
        <taxon>Burkholderiaceae</taxon>
        <taxon>Trinickia</taxon>
    </lineage>
</organism>
<dbReference type="Pfam" id="PF00072">
    <property type="entry name" value="Response_reg"/>
    <property type="match status" value="1"/>
</dbReference>
<comment type="function">
    <text evidence="9">Member of the two-component regulatory system BvgS/BvgA. Phosphorylates BvgA via a four-step phosphorelay in response to environmental signals.</text>
</comment>
<evidence type="ECO:0000256" key="11">
    <source>
        <dbReference type="PROSITE-ProRule" id="PRU00169"/>
    </source>
</evidence>
<sequence>MTRNRVRRRLMARRLRLCRSLCRGATLPGRYDRMLLFGGGVVMTILALAVASIGIAHRFERCIDDWRAEFLAQRDFVNASVERNQARLRHMVETYEALAHVHERDAVPTERYRRLLERTNGVVVTEEDVGAAPFTLFSTLTGDGDSDRLAMLLRLVREISPGSLLRQRRATEDIGGFLYTEDKRFLAAWPPLGAARTADACAGGIEPTIAHYVASVDAELRKHSEADLRRDRVFWVALYDSPMYGTLVKHYAAPIYRDNARIAVLVVTVPATQIPRLFQPAVHDPDFFMVSRDRRHLLGLDESNPRKRRWVSALFETPSVFDMADERVRFVRRRGDFFLVQRIAGPQWIAVSAFDWRTILANLSGPVCWTVALTSLVLAVQWAFIVLIDRLVLAPLRVRARRVFESEAFSRTVLATAPVGLTVFDPSTQRIVMQNGIARALLAGSGDEAGFYRRLVEGPPRRRRAARRQMRRHAWPAPGDAVRTVEVTVAAADGRRRELSVALARARYREQEVVLCSLTDISRQKETVRLLRRARHASDEASRAKSMLVATISHEIRTPLYGALGNLELLSLERLAPSQAARVGSVRRAFDALLALVDDVLDVSKAEARQLHLHVEPFRVDELIERCAQTFAPAIAAKGLRFSCLVEPAVAGTWHGDGRRVTQVVTNLLGNACKFTQHGAITLRASVAAGADGRESIVVSVADSGIGIASSQQARIFEPFTQADGSIGQRFGGTGLGLSLCRRLVELMGGRIEVNSAEGRGAIFTVRLELPREPAPESAMPLPPVEPPAFDALVVACESAAWQANLVAQLRQRFEPAVRVVEAGFAEAVAPGCARSVLILGVHADVLPAAWRNLRAAYLDIVVVSERGPLHPQRRFEALHVTALSAAKLRLALAACGRQAGQGQVPAPPDYAHPAPARTVHCAARILVVEDDPVSRTLLAHQLEVLGYRYIDLAGDGEEALARCLRQAYDLVLADLCMPTMGGRELLAALRGKGMTMPVIAHTAAPYDPALAEHEGFARLVHKPLTLECLRAALEGVLGDAFAGSGATTGAIGSAVAFSAALRNVFAATWKDDDARLAAAIQASDREALLQTLHRVKGALLALGEHDVAMRCDGLRDELATRGVAAIAGRLAALRRRIGAVAGPAVSDGASS</sequence>
<dbReference type="Gene3D" id="3.30.450.20">
    <property type="entry name" value="PAS domain"/>
    <property type="match status" value="1"/>
</dbReference>
<feature type="domain" description="Response regulatory" evidence="13">
    <location>
        <begin position="925"/>
        <end position="1038"/>
    </location>
</feature>
<keyword evidence="15" id="KW-1185">Reference proteome</keyword>
<dbReference type="GO" id="GO:0000155">
    <property type="term" value="F:phosphorelay sensor kinase activity"/>
    <property type="evidence" value="ECO:0007669"/>
    <property type="project" value="InterPro"/>
</dbReference>
<dbReference type="InterPro" id="IPR003661">
    <property type="entry name" value="HisK_dim/P_dom"/>
</dbReference>
<dbReference type="GeneID" id="95549807"/>
<evidence type="ECO:0000256" key="3">
    <source>
        <dbReference type="ARBA" id="ARBA00022553"/>
    </source>
</evidence>
<dbReference type="SUPFAM" id="SSF47226">
    <property type="entry name" value="Histidine-containing phosphotransfer domain, HPT domain"/>
    <property type="match status" value="1"/>
</dbReference>
<dbReference type="RefSeq" id="WP_085228685.1">
    <property type="nucleotide sequence ID" value="NZ_BSQD01000009.1"/>
</dbReference>
<keyword evidence="8" id="KW-0843">Virulence</keyword>
<keyword evidence="7" id="KW-0902">Two-component regulatory system</keyword>
<dbReference type="Pfam" id="PF02518">
    <property type="entry name" value="HATPase_c"/>
    <property type="match status" value="1"/>
</dbReference>
<reference evidence="15" key="1">
    <citation type="submission" date="2017-04" db="EMBL/GenBank/DDBJ databases">
        <authorList>
            <person name="Varghese N."/>
            <person name="Submissions S."/>
        </authorList>
    </citation>
    <scope>NUCLEOTIDE SEQUENCE [LARGE SCALE GENOMIC DNA]</scope>
    <source>
        <strain evidence="15">Ballard 720</strain>
    </source>
</reference>
<keyword evidence="6 14" id="KW-0418">Kinase</keyword>
<keyword evidence="3 11" id="KW-0597">Phosphoprotein</keyword>
<accession>A0A1X7FK66</accession>
<dbReference type="SMART" id="SM00388">
    <property type="entry name" value="HisKA"/>
    <property type="match status" value="1"/>
</dbReference>
<evidence type="ECO:0000256" key="2">
    <source>
        <dbReference type="ARBA" id="ARBA00012438"/>
    </source>
</evidence>
<feature type="domain" description="Histidine kinase" evidence="12">
    <location>
        <begin position="551"/>
        <end position="772"/>
    </location>
</feature>
<comment type="catalytic activity">
    <reaction evidence="1">
        <text>ATP + protein L-histidine = ADP + protein N-phospho-L-histidine.</text>
        <dbReference type="EC" id="2.7.13.3"/>
    </reaction>
</comment>
<evidence type="ECO:0000259" key="13">
    <source>
        <dbReference type="PROSITE" id="PS50110"/>
    </source>
</evidence>
<dbReference type="InterPro" id="IPR036641">
    <property type="entry name" value="HPT_dom_sf"/>
</dbReference>
<dbReference type="SUPFAM" id="SSF52172">
    <property type="entry name" value="CheY-like"/>
    <property type="match status" value="1"/>
</dbReference>
<name>A0A1X7FK66_TRICW</name>
<dbReference type="InterPro" id="IPR036097">
    <property type="entry name" value="HisK_dim/P_sf"/>
</dbReference>
<dbReference type="Proteomes" id="UP000192911">
    <property type="component" value="Unassembled WGS sequence"/>
</dbReference>
<dbReference type="Gene3D" id="3.40.50.2300">
    <property type="match status" value="1"/>
</dbReference>
<dbReference type="PRINTS" id="PR00344">
    <property type="entry name" value="BCTRLSENSOR"/>
</dbReference>
<evidence type="ECO:0000313" key="15">
    <source>
        <dbReference type="Proteomes" id="UP000192911"/>
    </source>
</evidence>
<dbReference type="InterPro" id="IPR004358">
    <property type="entry name" value="Sig_transdc_His_kin-like_C"/>
</dbReference>
<dbReference type="Gene3D" id="1.20.120.160">
    <property type="entry name" value="HPT domain"/>
    <property type="match status" value="1"/>
</dbReference>
<dbReference type="FunFam" id="3.30.565.10:FF:000010">
    <property type="entry name" value="Sensor histidine kinase RcsC"/>
    <property type="match status" value="1"/>
</dbReference>
<dbReference type="PANTHER" id="PTHR43047">
    <property type="entry name" value="TWO-COMPONENT HISTIDINE PROTEIN KINASE"/>
    <property type="match status" value="1"/>
</dbReference>
<dbReference type="Pfam" id="PF00512">
    <property type="entry name" value="HisKA"/>
    <property type="match status" value="1"/>
</dbReference>
<evidence type="ECO:0000256" key="1">
    <source>
        <dbReference type="ARBA" id="ARBA00000085"/>
    </source>
</evidence>